<organism evidence="2 3">
    <name type="scientific">Pegethrix bostrychoides GSE-TBD4-15B</name>
    <dbReference type="NCBI Taxonomy" id="2839662"/>
    <lineage>
        <taxon>Bacteria</taxon>
        <taxon>Bacillati</taxon>
        <taxon>Cyanobacteriota</taxon>
        <taxon>Cyanophyceae</taxon>
        <taxon>Oculatellales</taxon>
        <taxon>Oculatellaceae</taxon>
        <taxon>Pegethrix</taxon>
    </lineage>
</organism>
<evidence type="ECO:0000256" key="1">
    <source>
        <dbReference type="SAM" id="MobiDB-lite"/>
    </source>
</evidence>
<protein>
    <submittedName>
        <fullName evidence="2">Uncharacterized protein</fullName>
    </submittedName>
</protein>
<feature type="region of interest" description="Disordered" evidence="1">
    <location>
        <begin position="74"/>
        <end position="101"/>
    </location>
</feature>
<name>A0A951P7L4_9CYAN</name>
<dbReference type="AlphaFoldDB" id="A0A951P7L4"/>
<evidence type="ECO:0000313" key="2">
    <source>
        <dbReference type="EMBL" id="MBW4464097.1"/>
    </source>
</evidence>
<dbReference type="EMBL" id="JAHHHV010000005">
    <property type="protein sequence ID" value="MBW4464097.1"/>
    <property type="molecule type" value="Genomic_DNA"/>
</dbReference>
<comment type="caution">
    <text evidence="2">The sequence shown here is derived from an EMBL/GenBank/DDBJ whole genome shotgun (WGS) entry which is preliminary data.</text>
</comment>
<sequence>MNAIRLGAGALPNLESSTADGLMQPRLSKKRPVKRKFMELAALCNDLLTVLEQFDEAILPFGLYASDDLAAENKPLRQKPLRQKPPRQEWYTKSRRREPSRQELHKALVPYLEMQGCSIGASYHNPKSHSAYSIRFDVPKLGSVNCTVVRLSKIKVRKYGSAYKVDIHEKRAERWNDADIKQYINRLWKPSELETNQYIELLLLIGFDKAEVPLQQELLELQQSLKWEVKDVVYLTRAWNDKAERGFGIRLAAWARLVSIDW</sequence>
<evidence type="ECO:0000313" key="3">
    <source>
        <dbReference type="Proteomes" id="UP000707356"/>
    </source>
</evidence>
<proteinExistence type="predicted"/>
<feature type="compositionally biased region" description="Basic residues" evidence="1">
    <location>
        <begin position="76"/>
        <end position="85"/>
    </location>
</feature>
<accession>A0A951P7L4</accession>
<gene>
    <name evidence="2" type="ORF">KME07_01485</name>
</gene>
<dbReference type="Proteomes" id="UP000707356">
    <property type="component" value="Unassembled WGS sequence"/>
</dbReference>
<reference evidence="2" key="2">
    <citation type="journal article" date="2022" name="Microbiol. Resour. Announc.">
        <title>Metagenome Sequencing to Explore Phylogenomics of Terrestrial Cyanobacteria.</title>
        <authorList>
            <person name="Ward R.D."/>
            <person name="Stajich J.E."/>
            <person name="Johansen J.R."/>
            <person name="Huntemann M."/>
            <person name="Clum A."/>
            <person name="Foster B."/>
            <person name="Foster B."/>
            <person name="Roux S."/>
            <person name="Palaniappan K."/>
            <person name="Varghese N."/>
            <person name="Mukherjee S."/>
            <person name="Reddy T.B.K."/>
            <person name="Daum C."/>
            <person name="Copeland A."/>
            <person name="Chen I.A."/>
            <person name="Ivanova N.N."/>
            <person name="Kyrpides N.C."/>
            <person name="Shapiro N."/>
            <person name="Eloe-Fadrosh E.A."/>
            <person name="Pietrasiak N."/>
        </authorList>
    </citation>
    <scope>NUCLEOTIDE SEQUENCE</scope>
    <source>
        <strain evidence="2">GSE-TBD4-15B</strain>
    </source>
</reference>
<feature type="compositionally biased region" description="Basic and acidic residues" evidence="1">
    <location>
        <begin position="86"/>
        <end position="101"/>
    </location>
</feature>
<reference evidence="2" key="1">
    <citation type="submission" date="2021-05" db="EMBL/GenBank/DDBJ databases">
        <authorList>
            <person name="Pietrasiak N."/>
            <person name="Ward R."/>
            <person name="Stajich J.E."/>
            <person name="Kurbessoian T."/>
        </authorList>
    </citation>
    <scope>NUCLEOTIDE SEQUENCE</scope>
    <source>
        <strain evidence="2">GSE-TBD4-15B</strain>
    </source>
</reference>